<dbReference type="RefSeq" id="WP_136643051.1">
    <property type="nucleotide sequence ID" value="NZ_QYRT01000034.1"/>
</dbReference>
<comment type="caution">
    <text evidence="2">The sequence shown here is derived from an EMBL/GenBank/DDBJ whole genome shotgun (WGS) entry which is preliminary data.</text>
</comment>
<keyword evidence="1" id="KW-1133">Transmembrane helix</keyword>
<gene>
    <name evidence="2" type="ORF">D4765_14735</name>
</gene>
<accession>A0A4V4RED0</accession>
<evidence type="ECO:0000313" key="3">
    <source>
        <dbReference type="Proteomes" id="UP000306192"/>
    </source>
</evidence>
<proteinExistence type="predicted"/>
<sequence>MDDLASLSATLTAAVRTVTGVTAVYASAPAVVSAASVAASVAATVAATAAASVVGAVAGSVGGRVAGSVSRSAAVLDASAIDVSAITAEAVSARDSVRVSDGPGGLVVSVTIGVDEADSATEACRRVYDVIADLLAAAGEPVESIAVTVGRIG</sequence>
<keyword evidence="3" id="KW-1185">Reference proteome</keyword>
<dbReference type="AlphaFoldDB" id="A0A4V4RED0"/>
<protein>
    <submittedName>
        <fullName evidence="2">Uncharacterized protein</fullName>
    </submittedName>
</protein>
<keyword evidence="1" id="KW-0472">Membrane</keyword>
<reference evidence="2 3" key="1">
    <citation type="journal article" date="2019" name="Microorganisms">
        <title>Systematic Affiliation and Genome Analysis of Subtercola vilae DB165(T) with Particular Emphasis on Cold Adaptation of an Isolate from a High-Altitude Cold Volcano Lake.</title>
        <authorList>
            <person name="Villalobos A.S."/>
            <person name="Wiese J."/>
            <person name="Imhoff J.F."/>
            <person name="Dorador C."/>
            <person name="Keller A."/>
            <person name="Hentschel U."/>
        </authorList>
    </citation>
    <scope>NUCLEOTIDE SEQUENCE [LARGE SCALE GENOMIC DNA]</scope>
    <source>
        <strain evidence="2 3">DB165</strain>
    </source>
</reference>
<evidence type="ECO:0000313" key="2">
    <source>
        <dbReference type="EMBL" id="TIH33574.1"/>
    </source>
</evidence>
<dbReference type="EMBL" id="QYRT01000034">
    <property type="protein sequence ID" value="TIH33574.1"/>
    <property type="molecule type" value="Genomic_DNA"/>
</dbReference>
<dbReference type="OrthoDB" id="4980231at2"/>
<name>A0A4V4RED0_9MICO</name>
<organism evidence="2 3">
    <name type="scientific">Subtercola vilae</name>
    <dbReference type="NCBI Taxonomy" id="2056433"/>
    <lineage>
        <taxon>Bacteria</taxon>
        <taxon>Bacillati</taxon>
        <taxon>Actinomycetota</taxon>
        <taxon>Actinomycetes</taxon>
        <taxon>Micrococcales</taxon>
        <taxon>Microbacteriaceae</taxon>
        <taxon>Subtercola</taxon>
    </lineage>
</organism>
<dbReference type="Proteomes" id="UP000306192">
    <property type="component" value="Unassembled WGS sequence"/>
</dbReference>
<evidence type="ECO:0000256" key="1">
    <source>
        <dbReference type="SAM" id="Phobius"/>
    </source>
</evidence>
<feature type="transmembrane region" description="Helical" evidence="1">
    <location>
        <begin position="30"/>
        <end position="58"/>
    </location>
</feature>
<keyword evidence="1" id="KW-0812">Transmembrane</keyword>